<evidence type="ECO:0000256" key="2">
    <source>
        <dbReference type="SAM" id="Phobius"/>
    </source>
</evidence>
<evidence type="ECO:0000313" key="4">
    <source>
        <dbReference type="Proteomes" id="UP000034601"/>
    </source>
</evidence>
<proteinExistence type="predicted"/>
<accession>A0A0G0WEV5</accession>
<keyword evidence="2" id="KW-0472">Membrane</keyword>
<protein>
    <recommendedName>
        <fullName evidence="5">DUF5673 domain-containing protein</fullName>
    </recommendedName>
</protein>
<organism evidence="3 4">
    <name type="scientific">Candidatus Daviesbacteria bacterium GW2011_GWA2_40_9</name>
    <dbReference type="NCBI Taxonomy" id="1618424"/>
    <lineage>
        <taxon>Bacteria</taxon>
        <taxon>Candidatus Daviesiibacteriota</taxon>
    </lineage>
</organism>
<dbReference type="Proteomes" id="UP000034601">
    <property type="component" value="Unassembled WGS sequence"/>
</dbReference>
<keyword evidence="2" id="KW-1133">Transmembrane helix</keyword>
<evidence type="ECO:0000313" key="3">
    <source>
        <dbReference type="EMBL" id="KKR82795.1"/>
    </source>
</evidence>
<dbReference type="EMBL" id="LCAB01000009">
    <property type="protein sequence ID" value="KKR82795.1"/>
    <property type="molecule type" value="Genomic_DNA"/>
</dbReference>
<reference evidence="3 4" key="1">
    <citation type="journal article" date="2015" name="Nature">
        <title>rRNA introns, odd ribosomes, and small enigmatic genomes across a large radiation of phyla.</title>
        <authorList>
            <person name="Brown C.T."/>
            <person name="Hug L.A."/>
            <person name="Thomas B.C."/>
            <person name="Sharon I."/>
            <person name="Castelle C.J."/>
            <person name="Singh A."/>
            <person name="Wilkins M.J."/>
            <person name="Williams K.H."/>
            <person name="Banfield J.F."/>
        </authorList>
    </citation>
    <scope>NUCLEOTIDE SEQUENCE [LARGE SCALE GENOMIC DNA]</scope>
</reference>
<dbReference type="AlphaFoldDB" id="A0A0G0WEV5"/>
<evidence type="ECO:0008006" key="5">
    <source>
        <dbReference type="Google" id="ProtNLM"/>
    </source>
</evidence>
<gene>
    <name evidence="3" type="ORF">UU29_C0009G0066</name>
</gene>
<feature type="transmembrane region" description="Helical" evidence="2">
    <location>
        <begin position="43"/>
        <end position="60"/>
    </location>
</feature>
<feature type="region of interest" description="Disordered" evidence="1">
    <location>
        <begin position="1"/>
        <end position="21"/>
    </location>
</feature>
<feature type="transmembrane region" description="Helical" evidence="2">
    <location>
        <begin position="66"/>
        <end position="85"/>
    </location>
</feature>
<name>A0A0G0WEV5_9BACT</name>
<evidence type="ECO:0000256" key="1">
    <source>
        <dbReference type="SAM" id="MobiDB-lite"/>
    </source>
</evidence>
<sequence length="185" mass="21301">MPKFFEKQTDPNSQPQGEKNLDPVRTHLSWTAPSRPFRKKDRSYYTTIAIIVMLLILISLLAREVILVGVLLAFTFVVYVLAFIAPEDVEYKISTQGITIGDHFYFWGDLDSFWFSPKEGHNIVHVLTHLHFPGQLLLLLGDQSEGEIKNILAKYLPFLEIAPKSLIDKWAESLQKHFPLETPHR</sequence>
<comment type="caution">
    <text evidence="3">The sequence shown here is derived from an EMBL/GenBank/DDBJ whole genome shotgun (WGS) entry which is preliminary data.</text>
</comment>
<keyword evidence="2" id="KW-0812">Transmembrane</keyword>